<dbReference type="EMBL" id="JARRTL010000003">
    <property type="protein sequence ID" value="MEC0483380.1"/>
    <property type="molecule type" value="Genomic_DNA"/>
</dbReference>
<evidence type="ECO:0000313" key="5">
    <source>
        <dbReference type="Proteomes" id="UP000036168"/>
    </source>
</evidence>
<reference evidence="2 5" key="1">
    <citation type="journal article" date="2015" name="Int. J. Syst. Evol. Microbiol.">
        <title>Bacillus glycinifermentans sp. nov., isolated from fermented soybean paste.</title>
        <authorList>
            <person name="Kim S.J."/>
            <person name="Dunlap C.A."/>
            <person name="Kwon S.W."/>
            <person name="Rooney A.P."/>
        </authorList>
    </citation>
    <scope>NUCLEOTIDE SEQUENCE [LARGE SCALE GENOMIC DNA]</scope>
    <source>
        <strain evidence="2 5">GO-13</strain>
    </source>
</reference>
<accession>A0A0T6BII0</accession>
<dbReference type="GeneID" id="82855154"/>
<evidence type="ECO:0000256" key="1">
    <source>
        <dbReference type="SAM" id="MobiDB-lite"/>
    </source>
</evidence>
<dbReference type="EMBL" id="CP035232">
    <property type="protein sequence ID" value="QAT67108.1"/>
    <property type="molecule type" value="Genomic_DNA"/>
</dbReference>
<organism evidence="2 5">
    <name type="scientific">Bacillus glycinifermentans</name>
    <dbReference type="NCBI Taxonomy" id="1664069"/>
    <lineage>
        <taxon>Bacteria</taxon>
        <taxon>Bacillati</taxon>
        <taxon>Bacillota</taxon>
        <taxon>Bacilli</taxon>
        <taxon>Bacillales</taxon>
        <taxon>Bacillaceae</taxon>
        <taxon>Bacillus</taxon>
    </lineage>
</organism>
<evidence type="ECO:0000313" key="3">
    <source>
        <dbReference type="EMBL" id="MEC0483380.1"/>
    </source>
</evidence>
<evidence type="ECO:0000313" key="2">
    <source>
        <dbReference type="EMBL" id="KRT88310.1"/>
    </source>
</evidence>
<dbReference type="InterPro" id="IPR021145">
    <property type="entry name" value="Portal_protein_SPP1_Gp6-like"/>
</dbReference>
<sequence>MNLFNRKHDEADEFTYVKTYGIIQKGAQFPPQDSIERLAKYKRAKKWFDGKQRDVYERATAILKDSPFSAQLEKLYIAVNLADILVTKPADLLVGEPVRFESGKSDQSKEQKALNRYVEENDINQLIHESATANGYRGDAWFKVRYGYRQDYSELKKMGLIEGDAPEGVEMEPIIEHVNASWVFPETSAGNVKQTKAINIAQVEWVETEKTEIPFLNVERHIPGYILYSRHRLYENGVDTSTGTPIPVFTIGDEVPTGRDENLEVTNLPHIPVFHIPYKSVDDSFFGIGLIEKLETVFAAINDRLVQIDYILWKHSDPTAYGPDLEATNGAVQFGGKYIPVTKDDPTPGYMVWQAQLDAAFKELDILLSVVFQMSETPQWLFGTTMSGDNSGGTGTSHTDGAAIKARFMPILSKVKRIRAHYDKAIRDALWTCMLFDKEFGDLDVSDPVYPKAIWSDGIPRNEKEAAEIANIRTGGKPTIDVRSAIKELDEVDDEKAEEIIRRIEDDEKSVNGFVDGSVFNEQEEKPESQGEPEIKEEFIEEDRE</sequence>
<dbReference type="AlphaFoldDB" id="A0A0T6BII0"/>
<evidence type="ECO:0000313" key="4">
    <source>
        <dbReference type="EMBL" id="QAT67108.1"/>
    </source>
</evidence>
<dbReference type="Proteomes" id="UP000036168">
    <property type="component" value="Unassembled WGS sequence"/>
</dbReference>
<dbReference type="RefSeq" id="WP_057957772.1">
    <property type="nucleotide sequence ID" value="NZ_CP035232.1"/>
</dbReference>
<protein>
    <submittedName>
        <fullName evidence="2 3">Portal protein</fullName>
    </submittedName>
</protein>
<feature type="region of interest" description="Disordered" evidence="1">
    <location>
        <begin position="516"/>
        <end position="545"/>
    </location>
</feature>
<gene>
    <name evidence="2" type="ORF">AB447_207875</name>
    <name evidence="4" type="ORF">EQZ20_20980</name>
    <name evidence="3" type="ORF">P8828_00705</name>
</gene>
<name>A0A0T6BII0_9BACI</name>
<dbReference type="Proteomes" id="UP001341297">
    <property type="component" value="Unassembled WGS sequence"/>
</dbReference>
<dbReference type="OrthoDB" id="2514584at2"/>
<proteinExistence type="predicted"/>
<keyword evidence="7" id="KW-1185">Reference proteome</keyword>
<reference evidence="4 6" key="3">
    <citation type="submission" date="2019-01" db="EMBL/GenBank/DDBJ databases">
        <title>Genome sequence of Bacillus glycinifermentans SRCM103574.</title>
        <authorList>
            <person name="Kong H.-J."/>
            <person name="Jeong S.-Y."/>
            <person name="Jeong D.-Y."/>
        </authorList>
    </citation>
    <scope>NUCLEOTIDE SEQUENCE [LARGE SCALE GENOMIC DNA]</scope>
    <source>
        <strain evidence="4 6">SRCM103574</strain>
    </source>
</reference>
<dbReference type="Pfam" id="PF05133">
    <property type="entry name" value="SPP1_portal"/>
    <property type="match status" value="1"/>
</dbReference>
<dbReference type="EMBL" id="LECW02000067">
    <property type="protein sequence ID" value="KRT88310.1"/>
    <property type="molecule type" value="Genomic_DNA"/>
</dbReference>
<evidence type="ECO:0000313" key="6">
    <source>
        <dbReference type="Proteomes" id="UP000288675"/>
    </source>
</evidence>
<reference evidence="2" key="2">
    <citation type="submission" date="2015-10" db="EMBL/GenBank/DDBJ databases">
        <authorList>
            <person name="Gilbert D.G."/>
        </authorList>
    </citation>
    <scope>NUCLEOTIDE SEQUENCE</scope>
    <source>
        <strain evidence="2">GO-13</strain>
    </source>
</reference>
<dbReference type="Proteomes" id="UP000288675">
    <property type="component" value="Chromosome"/>
</dbReference>
<feature type="compositionally biased region" description="Basic and acidic residues" evidence="1">
    <location>
        <begin position="523"/>
        <end position="538"/>
    </location>
</feature>
<reference evidence="3 7" key="4">
    <citation type="submission" date="2023-03" db="EMBL/GenBank/DDBJ databases">
        <title>Agriculturally important microbes genome sequencing.</title>
        <authorList>
            <person name="Dunlap C."/>
        </authorList>
    </citation>
    <scope>NUCLEOTIDE SEQUENCE [LARGE SCALE GENOMIC DNA]</scope>
    <source>
        <strain evidence="3 7">CBP-3203</strain>
    </source>
</reference>
<evidence type="ECO:0000313" key="7">
    <source>
        <dbReference type="Proteomes" id="UP001341297"/>
    </source>
</evidence>